<gene>
    <name evidence="7" type="primary">SCO1</name>
    <name evidence="7" type="ORF">GWK47_050313</name>
</gene>
<dbReference type="Pfam" id="PF02630">
    <property type="entry name" value="SCO1-SenC"/>
    <property type="match status" value="1"/>
</dbReference>
<evidence type="ECO:0000313" key="7">
    <source>
        <dbReference type="EMBL" id="KAG0719516.1"/>
    </source>
</evidence>
<evidence type="ECO:0000256" key="5">
    <source>
        <dbReference type="SAM" id="MobiDB-lite"/>
    </source>
</evidence>
<organism evidence="7 8">
    <name type="scientific">Chionoecetes opilio</name>
    <name type="common">Atlantic snow crab</name>
    <name type="synonym">Cancer opilio</name>
    <dbReference type="NCBI Taxonomy" id="41210"/>
    <lineage>
        <taxon>Eukaryota</taxon>
        <taxon>Metazoa</taxon>
        <taxon>Ecdysozoa</taxon>
        <taxon>Arthropoda</taxon>
        <taxon>Crustacea</taxon>
        <taxon>Multicrustacea</taxon>
        <taxon>Malacostraca</taxon>
        <taxon>Eumalacostraca</taxon>
        <taxon>Eucarida</taxon>
        <taxon>Decapoda</taxon>
        <taxon>Pleocyemata</taxon>
        <taxon>Brachyura</taxon>
        <taxon>Eubrachyura</taxon>
        <taxon>Majoidea</taxon>
        <taxon>Majidae</taxon>
        <taxon>Chionoecetes</taxon>
    </lineage>
</organism>
<dbReference type="PROSITE" id="PS51352">
    <property type="entry name" value="THIOREDOXIN_2"/>
    <property type="match status" value="1"/>
</dbReference>
<dbReference type="PANTHER" id="PTHR12151">
    <property type="entry name" value="ELECTRON TRANSPORT PROTIN SCO1/SENC FAMILY MEMBER"/>
    <property type="match status" value="1"/>
</dbReference>
<reference evidence="7" key="1">
    <citation type="submission" date="2020-07" db="EMBL/GenBank/DDBJ databases">
        <title>The High-quality genome of the commercially important snow crab, Chionoecetes opilio.</title>
        <authorList>
            <person name="Jeong J.-H."/>
            <person name="Ryu S."/>
        </authorList>
    </citation>
    <scope>NUCLEOTIDE SEQUENCE</scope>
    <source>
        <strain evidence="7">MADBK_172401_WGS</strain>
        <tissue evidence="7">Digestive gland</tissue>
    </source>
</reference>
<dbReference type="Gene3D" id="3.40.30.10">
    <property type="entry name" value="Glutaredoxin"/>
    <property type="match status" value="1"/>
</dbReference>
<feature type="binding site" evidence="3">
    <location>
        <position position="144"/>
    </location>
    <ligand>
        <name>Cu cation</name>
        <dbReference type="ChEBI" id="CHEBI:23378"/>
    </ligand>
</feature>
<dbReference type="GO" id="GO:0005739">
    <property type="term" value="C:mitochondrion"/>
    <property type="evidence" value="ECO:0007669"/>
    <property type="project" value="GOC"/>
</dbReference>
<dbReference type="AlphaFoldDB" id="A0A8J4YA56"/>
<dbReference type="InterPro" id="IPR003782">
    <property type="entry name" value="SCO1/SenC"/>
</dbReference>
<dbReference type="EMBL" id="JACEEZ010014406">
    <property type="protein sequence ID" value="KAG0719516.1"/>
    <property type="molecule type" value="Genomic_DNA"/>
</dbReference>
<accession>A0A8J4YA56</accession>
<comment type="similarity">
    <text evidence="1">Belongs to the SCO1/2 family.</text>
</comment>
<evidence type="ECO:0000256" key="4">
    <source>
        <dbReference type="PIRSR" id="PIRSR603782-2"/>
    </source>
</evidence>
<keyword evidence="4" id="KW-1015">Disulfide bond</keyword>
<keyword evidence="8" id="KW-1185">Reference proteome</keyword>
<dbReference type="Proteomes" id="UP000770661">
    <property type="component" value="Unassembled WGS sequence"/>
</dbReference>
<dbReference type="CDD" id="cd02968">
    <property type="entry name" value="SCO"/>
    <property type="match status" value="1"/>
</dbReference>
<feature type="domain" description="Thioredoxin" evidence="6">
    <location>
        <begin position="106"/>
        <end position="270"/>
    </location>
</feature>
<evidence type="ECO:0000256" key="3">
    <source>
        <dbReference type="PIRSR" id="PIRSR603782-1"/>
    </source>
</evidence>
<dbReference type="GO" id="GO:0046872">
    <property type="term" value="F:metal ion binding"/>
    <property type="evidence" value="ECO:0007669"/>
    <property type="project" value="UniProtKB-KW"/>
</dbReference>
<dbReference type="OrthoDB" id="270009at2759"/>
<evidence type="ECO:0000313" key="8">
    <source>
        <dbReference type="Proteomes" id="UP000770661"/>
    </source>
</evidence>
<dbReference type="SUPFAM" id="SSF52833">
    <property type="entry name" value="Thioredoxin-like"/>
    <property type="match status" value="1"/>
</dbReference>
<keyword evidence="2 3" id="KW-0186">Copper</keyword>
<feature type="binding site" evidence="3">
    <location>
        <position position="148"/>
    </location>
    <ligand>
        <name>Cu cation</name>
        <dbReference type="ChEBI" id="CHEBI:23378"/>
    </ligand>
</feature>
<keyword evidence="3" id="KW-0479">Metal-binding</keyword>
<evidence type="ECO:0000259" key="6">
    <source>
        <dbReference type="PROSITE" id="PS51352"/>
    </source>
</evidence>
<evidence type="ECO:0000256" key="1">
    <source>
        <dbReference type="ARBA" id="ARBA00010996"/>
    </source>
</evidence>
<dbReference type="InterPro" id="IPR036249">
    <property type="entry name" value="Thioredoxin-like_sf"/>
</dbReference>
<feature type="disulfide bond" description="Redox-active" evidence="4">
    <location>
        <begin position="144"/>
        <end position="148"/>
    </location>
</feature>
<dbReference type="GO" id="GO:0033617">
    <property type="term" value="P:mitochondrial respiratory chain complex IV assembly"/>
    <property type="evidence" value="ECO:0007669"/>
    <property type="project" value="TreeGrafter"/>
</dbReference>
<protein>
    <submittedName>
        <fullName evidence="7">Protein SCO1, mitochondrial</fullName>
    </submittedName>
</protein>
<proteinExistence type="inferred from homology"/>
<evidence type="ECO:0000256" key="2">
    <source>
        <dbReference type="ARBA" id="ARBA00023008"/>
    </source>
</evidence>
<sequence>MAFVLPRLSTATKQQLTLHRRTTAHVFKACFGGTGGGDGRCYATQGSPGEPPARLPRSEAPGKGKGPISWKSLAITGVLGSALLGGMLYVKKEKEMAMARERKRMLGKAKIGGRFELVDHNGVTRKSEDFHGQWVLLYFGFTHCPDVCPEELEKMAVVVDALDKMKNARPVQPLFITVDPRRDSQEAIRVYLQEFHPKILGLRGTDEQIAEACKAYRVYFSAGPRDDDDDYIVDHTIIVYLVNPDGDFVDYYGQNRTAEEMTASVAVNMKKYEEMAKTLG</sequence>
<dbReference type="InterPro" id="IPR013766">
    <property type="entry name" value="Thioredoxin_domain"/>
</dbReference>
<feature type="binding site" evidence="3">
    <location>
        <position position="235"/>
    </location>
    <ligand>
        <name>Cu cation</name>
        <dbReference type="ChEBI" id="CHEBI:23378"/>
    </ligand>
</feature>
<dbReference type="FunFam" id="3.40.30.10:FF:000013">
    <property type="entry name" value="Blast:Protein SCO1 homolog, mitochondrial"/>
    <property type="match status" value="1"/>
</dbReference>
<comment type="caution">
    <text evidence="7">The sequence shown here is derived from an EMBL/GenBank/DDBJ whole genome shotgun (WGS) entry which is preliminary data.</text>
</comment>
<dbReference type="PANTHER" id="PTHR12151:SF5">
    <property type="entry name" value="AT19154P"/>
    <property type="match status" value="1"/>
</dbReference>
<name>A0A8J4YA56_CHIOP</name>
<feature type="region of interest" description="Disordered" evidence="5">
    <location>
        <begin position="41"/>
        <end position="66"/>
    </location>
</feature>